<dbReference type="Gene3D" id="3.30.420.40">
    <property type="match status" value="2"/>
</dbReference>
<dbReference type="InterPro" id="IPR043129">
    <property type="entry name" value="ATPase_NBD"/>
</dbReference>
<reference evidence="9" key="2">
    <citation type="journal article" date="2021" name="PeerJ">
        <title>Extensive microbial diversity within the chicken gut microbiome revealed by metagenomics and culture.</title>
        <authorList>
            <person name="Gilroy R."/>
            <person name="Ravi A."/>
            <person name="Getino M."/>
            <person name="Pursley I."/>
            <person name="Horton D.L."/>
            <person name="Alikhan N.F."/>
            <person name="Baker D."/>
            <person name="Gharbi K."/>
            <person name="Hall N."/>
            <person name="Watson M."/>
            <person name="Adriaenssens E.M."/>
            <person name="Foster-Nyarko E."/>
            <person name="Jarju S."/>
            <person name="Secka A."/>
            <person name="Antonio M."/>
            <person name="Oren A."/>
            <person name="Chaudhuri R.R."/>
            <person name="La Ragione R."/>
            <person name="Hildebrand F."/>
            <person name="Pallen M.J."/>
        </authorList>
    </citation>
    <scope>NUCLEOTIDE SEQUENCE</scope>
    <source>
        <strain evidence="9">G3-8215</strain>
    </source>
</reference>
<comment type="similarity">
    <text evidence="1">Belongs to the FGGY kinase family.</text>
</comment>
<dbReference type="Pfam" id="PF00370">
    <property type="entry name" value="FGGY_N"/>
    <property type="match status" value="1"/>
</dbReference>
<evidence type="ECO:0000256" key="3">
    <source>
        <dbReference type="ARBA" id="ARBA00022741"/>
    </source>
</evidence>
<keyword evidence="6" id="KW-0684">Rhamnose metabolism</keyword>
<organism evidence="9 10">
    <name type="scientific">Candidatus Cryptobacteroides avicola</name>
    <dbReference type="NCBI Taxonomy" id="2840757"/>
    <lineage>
        <taxon>Bacteria</taxon>
        <taxon>Pseudomonadati</taxon>
        <taxon>Bacteroidota</taxon>
        <taxon>Bacteroidia</taxon>
        <taxon>Bacteroidales</taxon>
        <taxon>Candidatus Cryptobacteroides</taxon>
    </lineage>
</organism>
<accession>A0A940DR98</accession>
<dbReference type="GO" id="GO:0008993">
    <property type="term" value="F:rhamnulokinase activity"/>
    <property type="evidence" value="ECO:0007669"/>
    <property type="project" value="InterPro"/>
</dbReference>
<evidence type="ECO:0000256" key="2">
    <source>
        <dbReference type="ARBA" id="ARBA00022679"/>
    </source>
</evidence>
<protein>
    <submittedName>
        <fullName evidence="9">Rhamnulokinase</fullName>
    </submittedName>
</protein>
<evidence type="ECO:0000256" key="1">
    <source>
        <dbReference type="ARBA" id="ARBA00009156"/>
    </source>
</evidence>
<dbReference type="CDD" id="cd07771">
    <property type="entry name" value="ASKHA_NBD_FGGY_RhaB-like"/>
    <property type="match status" value="1"/>
</dbReference>
<evidence type="ECO:0000313" key="10">
    <source>
        <dbReference type="Proteomes" id="UP000725002"/>
    </source>
</evidence>
<evidence type="ECO:0000256" key="6">
    <source>
        <dbReference type="ARBA" id="ARBA00023308"/>
    </source>
</evidence>
<dbReference type="EMBL" id="JADILV010000036">
    <property type="protein sequence ID" value="MBO8483539.1"/>
    <property type="molecule type" value="Genomic_DNA"/>
</dbReference>
<dbReference type="Pfam" id="PF02782">
    <property type="entry name" value="FGGY_C"/>
    <property type="match status" value="1"/>
</dbReference>
<comment type="caution">
    <text evidence="9">The sequence shown here is derived from an EMBL/GenBank/DDBJ whole genome shotgun (WGS) entry which is preliminary data.</text>
</comment>
<dbReference type="PANTHER" id="PTHR43095:SF2">
    <property type="entry name" value="GLUCONOKINASE"/>
    <property type="match status" value="1"/>
</dbReference>
<dbReference type="InterPro" id="IPR018484">
    <property type="entry name" value="FGGY_N"/>
</dbReference>
<dbReference type="InterPro" id="IPR018485">
    <property type="entry name" value="FGGY_C"/>
</dbReference>
<dbReference type="Proteomes" id="UP000725002">
    <property type="component" value="Unassembled WGS sequence"/>
</dbReference>
<gene>
    <name evidence="9" type="ORF">IAB75_05440</name>
</gene>
<dbReference type="InterPro" id="IPR050406">
    <property type="entry name" value="FGGY_Carb_Kinase"/>
</dbReference>
<reference evidence="9" key="1">
    <citation type="submission" date="2020-10" db="EMBL/GenBank/DDBJ databases">
        <authorList>
            <person name="Gilroy R."/>
        </authorList>
    </citation>
    <scope>NUCLEOTIDE SEQUENCE</scope>
    <source>
        <strain evidence="9">G3-8215</strain>
    </source>
</reference>
<feature type="domain" description="Carbohydrate kinase FGGY C-terminal" evidence="8">
    <location>
        <begin position="258"/>
        <end position="449"/>
    </location>
</feature>
<dbReference type="PANTHER" id="PTHR43095">
    <property type="entry name" value="SUGAR KINASE"/>
    <property type="match status" value="1"/>
</dbReference>
<evidence type="ECO:0000259" key="8">
    <source>
        <dbReference type="Pfam" id="PF02782"/>
    </source>
</evidence>
<feature type="domain" description="Carbohydrate kinase FGGY N-terminal" evidence="7">
    <location>
        <begin position="7"/>
        <end position="247"/>
    </location>
</feature>
<keyword evidence="4" id="KW-0418">Kinase</keyword>
<dbReference type="GO" id="GO:0019301">
    <property type="term" value="P:rhamnose catabolic process"/>
    <property type="evidence" value="ECO:0007669"/>
    <property type="project" value="InterPro"/>
</dbReference>
<keyword evidence="2" id="KW-0808">Transferase</keyword>
<dbReference type="GO" id="GO:0005524">
    <property type="term" value="F:ATP binding"/>
    <property type="evidence" value="ECO:0007669"/>
    <property type="project" value="UniProtKB-KW"/>
</dbReference>
<sequence length="477" mass="51641">MADHRFLAFDIGATSGRSVLSCLEGGRLSVREIKRFPNRMIRLQNKFYWDIYALYAEILDSLKICVREGIHPDSLGIDTWGVDFGFIMADGSLAGLPRSYRDPFTAGMPEEFFRKMSREEVYGRTGIQIMDFNTLYQLYAMKKEGSSALGCASGMLFIPDLLSYMLTGRQVCEYTVASTSQMLDPVARTFDLDLASLAGMPGAGSAAVPVVMPGTVIGELSDSVCAETGAGRIPVVAVAGHDTASAVAAVPASDEKFAYLSSGTWSLMGVETDSPVLTDEAFRNNFTNEGGVEGTVRFLRNITGMWLLEQCRKEWAAESREYDYGSIVAMAGEKAPECPAINPDDPSLANPESMTGAISALCERQGGPVPADDSAFVRCIFKSLSQRYRDVLEMLTDMSPVSVQRLHIIGGGARNALLNQWTADAIGMPVIAGPAEATAIGNCMVQAQAAGLVKDRWEYRRLIAGTFPPEVFLPGTK</sequence>
<dbReference type="InterPro" id="IPR013449">
    <property type="entry name" value="Rhamnulokinase"/>
</dbReference>
<keyword evidence="5" id="KW-0067">ATP-binding</keyword>
<keyword evidence="3" id="KW-0547">Nucleotide-binding</keyword>
<dbReference type="AlphaFoldDB" id="A0A940DR98"/>
<evidence type="ECO:0000256" key="4">
    <source>
        <dbReference type="ARBA" id="ARBA00022777"/>
    </source>
</evidence>
<dbReference type="SUPFAM" id="SSF53067">
    <property type="entry name" value="Actin-like ATPase domain"/>
    <property type="match status" value="2"/>
</dbReference>
<evidence type="ECO:0000259" key="7">
    <source>
        <dbReference type="Pfam" id="PF00370"/>
    </source>
</evidence>
<evidence type="ECO:0000313" key="9">
    <source>
        <dbReference type="EMBL" id="MBO8483539.1"/>
    </source>
</evidence>
<name>A0A940DR98_9BACT</name>
<evidence type="ECO:0000256" key="5">
    <source>
        <dbReference type="ARBA" id="ARBA00022840"/>
    </source>
</evidence>
<proteinExistence type="inferred from homology"/>